<reference evidence="2" key="1">
    <citation type="journal article" date="2014" name="Int. J. Syst. Evol. Microbiol.">
        <title>Complete genome sequence of Corynebacterium casei LMG S-19264T (=DSM 44701T), isolated from a smear-ripened cheese.</title>
        <authorList>
            <consortium name="US DOE Joint Genome Institute (JGI-PGF)"/>
            <person name="Walter F."/>
            <person name="Albersmeier A."/>
            <person name="Kalinowski J."/>
            <person name="Ruckert C."/>
        </authorList>
    </citation>
    <scope>NUCLEOTIDE SEQUENCE</scope>
    <source>
        <strain evidence="2">JCM 10088</strain>
    </source>
</reference>
<dbReference type="Pfam" id="PF00994">
    <property type="entry name" value="MoCF_biosynth"/>
    <property type="match status" value="1"/>
</dbReference>
<proteinExistence type="predicted"/>
<dbReference type="Proteomes" id="UP000610960">
    <property type="component" value="Unassembled WGS sequence"/>
</dbReference>
<dbReference type="InterPro" id="IPR036425">
    <property type="entry name" value="MoaB/Mog-like_dom_sf"/>
</dbReference>
<keyword evidence="3" id="KW-1185">Reference proteome</keyword>
<protein>
    <submittedName>
        <fullName evidence="2">Molybdopterin-binding protein</fullName>
    </submittedName>
</protein>
<dbReference type="OrthoDB" id="31371at2157"/>
<evidence type="ECO:0000313" key="2">
    <source>
        <dbReference type="EMBL" id="GGP22076.1"/>
    </source>
</evidence>
<dbReference type="SUPFAM" id="SSF53218">
    <property type="entry name" value="Molybdenum cofactor biosynthesis proteins"/>
    <property type="match status" value="1"/>
</dbReference>
<dbReference type="RefSeq" id="WP_188596953.1">
    <property type="nucleotide sequence ID" value="NZ_BMNL01000004.1"/>
</dbReference>
<comment type="caution">
    <text evidence="2">The sequence shown here is derived from an EMBL/GenBank/DDBJ whole genome shotgun (WGS) entry which is preliminary data.</text>
</comment>
<dbReference type="InterPro" id="IPR001453">
    <property type="entry name" value="MoaB/Mog_dom"/>
</dbReference>
<organism evidence="2 3">
    <name type="scientific">Thermocladium modestius</name>
    <dbReference type="NCBI Taxonomy" id="62609"/>
    <lineage>
        <taxon>Archaea</taxon>
        <taxon>Thermoproteota</taxon>
        <taxon>Thermoprotei</taxon>
        <taxon>Thermoproteales</taxon>
        <taxon>Thermoproteaceae</taxon>
        <taxon>Thermocladium</taxon>
    </lineage>
</organism>
<gene>
    <name evidence="2" type="ORF">GCM10007981_16680</name>
</gene>
<dbReference type="EMBL" id="BMNL01000004">
    <property type="protein sequence ID" value="GGP22076.1"/>
    <property type="molecule type" value="Genomic_DNA"/>
</dbReference>
<evidence type="ECO:0000313" key="3">
    <source>
        <dbReference type="Proteomes" id="UP000610960"/>
    </source>
</evidence>
<sequence>MLRIKSEDAVGRRLAYDTTYVGVDGASILLRRGHVLTMDDIEKLKNSGTYYVWVEGGEGEEGEICEWDITPYVASRVLGKNLSYSYSGQGSTRIVAERPGVLKVDAEEVTRFNSNRWVLLITRSNNRALGRGELAGVVEAVPFKMSRQDLMSLALRLLLYLDEFKLTRLGAVVTGTEIYEGRKRGAYLPVIRSKCERYGWELVYDEVAPDDEARIAAAVGRAIDAGAQAVVVTGGMSVDATDKTMDAIKQLGAEMIAYGMPMKPTTMSALAYLDGVPIFAVSAGGIYYREWNSIDAVLARVMAGERIDSMDIAAMGVGGLTEAFLERGH</sequence>
<dbReference type="SMART" id="SM00852">
    <property type="entry name" value="MoCF_biosynth"/>
    <property type="match status" value="1"/>
</dbReference>
<reference evidence="2" key="2">
    <citation type="submission" date="2020-09" db="EMBL/GenBank/DDBJ databases">
        <authorList>
            <person name="Sun Q."/>
            <person name="Ohkuma M."/>
        </authorList>
    </citation>
    <scope>NUCLEOTIDE SEQUENCE</scope>
    <source>
        <strain evidence="2">JCM 10088</strain>
    </source>
</reference>
<name>A0A830GXD5_9CREN</name>
<dbReference type="Gene3D" id="3.40.980.10">
    <property type="entry name" value="MoaB/Mog-like domain"/>
    <property type="match status" value="1"/>
</dbReference>
<evidence type="ECO:0000259" key="1">
    <source>
        <dbReference type="SMART" id="SM00852"/>
    </source>
</evidence>
<accession>A0A830GXD5</accession>
<dbReference type="AlphaFoldDB" id="A0A830GXD5"/>
<feature type="domain" description="MoaB/Mog" evidence="1">
    <location>
        <begin position="170"/>
        <end position="294"/>
    </location>
</feature>